<dbReference type="Proteomes" id="UP001180487">
    <property type="component" value="Unassembled WGS sequence"/>
</dbReference>
<dbReference type="EMBL" id="JAVDXT010000002">
    <property type="protein sequence ID" value="MDR7377182.1"/>
    <property type="molecule type" value="Genomic_DNA"/>
</dbReference>
<dbReference type="Pfam" id="PF20906">
    <property type="entry name" value="S-Me-THD_C"/>
    <property type="match status" value="1"/>
</dbReference>
<dbReference type="Gene3D" id="2.40.390.10">
    <property type="entry name" value="CV3147-like"/>
    <property type="match status" value="1"/>
</dbReference>
<dbReference type="InterPro" id="IPR024071">
    <property type="entry name" value="S-Me-THD_C_sf"/>
</dbReference>
<dbReference type="InterPro" id="IPR010318">
    <property type="entry name" value="S-Me-THD_N"/>
</dbReference>
<evidence type="ECO:0000313" key="3">
    <source>
        <dbReference type="EMBL" id="MDR7377182.1"/>
    </source>
</evidence>
<keyword evidence="4" id="KW-1185">Reference proteome</keyword>
<dbReference type="InterPro" id="IPR027479">
    <property type="entry name" value="S-Me-THD_N_sf"/>
</dbReference>
<gene>
    <name evidence="3" type="ORF">J2X19_001861</name>
</gene>
<dbReference type="Gene3D" id="3.40.1610.10">
    <property type="entry name" value="CV3147-like domain"/>
    <property type="match status" value="1"/>
</dbReference>
<dbReference type="RefSeq" id="WP_310372751.1">
    <property type="nucleotide sequence ID" value="NZ_JAVDXT010000002.1"/>
</dbReference>
<dbReference type="SUPFAM" id="SSF160991">
    <property type="entry name" value="CV3147-like"/>
    <property type="match status" value="1"/>
</dbReference>
<sequence length="393" mass="39713">MTSYRYGIADFRSIAAGAAVLASGGGGSYRDALTILQQLADSGWSESVTVQPYDGTSNACVLAMMGSPDAGDQLTLTDIQNSVRNTLGLLQANTGCTVGCVIPVEIGAINSLVPLIAAAMTPASMWVVDGDGAGRAVPELPQTTFSGSSSLPVSPCALATDVADPSAVESALLTASNAAKMESLAGGVVGGFGGFSGIALWPSNPSNSYGLSGSYIPGTLGQAWALGQFLLTAGSAPTAAEVAAQITQITGRAASVSVANFYITAISQSTTTASLDAGVIRLDNTPDPATSTQTHTIYNMNENLIMYSSQSAVPDTIAPDSICYYSESTGLGFSNASDDLAVYFDSATGKSTGQTVSIIQVATVPQLYSAPGVLASFASLLRTVGYAGAMPGN</sequence>
<dbReference type="Pfam" id="PF06032">
    <property type="entry name" value="S-Me-THD_N"/>
    <property type="match status" value="1"/>
</dbReference>
<evidence type="ECO:0000259" key="2">
    <source>
        <dbReference type="Pfam" id="PF20906"/>
    </source>
</evidence>
<comment type="caution">
    <text evidence="3">The sequence shown here is derived from an EMBL/GenBank/DDBJ whole genome shotgun (WGS) entry which is preliminary data.</text>
</comment>
<proteinExistence type="predicted"/>
<dbReference type="InterPro" id="IPR048350">
    <property type="entry name" value="S-Me-THD-like_C"/>
</dbReference>
<name>A0ABU2C776_9BURK</name>
<accession>A0ABU2C776</accession>
<feature type="domain" description="S-Me-THD N-terminal" evidence="1">
    <location>
        <begin position="10"/>
        <end position="161"/>
    </location>
</feature>
<reference evidence="3 4" key="1">
    <citation type="submission" date="2023-07" db="EMBL/GenBank/DDBJ databases">
        <title>Sorghum-associated microbial communities from plants grown in Nebraska, USA.</title>
        <authorList>
            <person name="Schachtman D."/>
        </authorList>
    </citation>
    <scope>NUCLEOTIDE SEQUENCE [LARGE SCALE GENOMIC DNA]</scope>
    <source>
        <strain evidence="3 4">BE313</strain>
    </source>
</reference>
<protein>
    <submittedName>
        <fullName evidence="3">DUF917 family protein</fullName>
    </submittedName>
</protein>
<evidence type="ECO:0000259" key="1">
    <source>
        <dbReference type="Pfam" id="PF06032"/>
    </source>
</evidence>
<organism evidence="3 4">
    <name type="scientific">Rhodoferax ferrireducens</name>
    <dbReference type="NCBI Taxonomy" id="192843"/>
    <lineage>
        <taxon>Bacteria</taxon>
        <taxon>Pseudomonadati</taxon>
        <taxon>Pseudomonadota</taxon>
        <taxon>Betaproteobacteria</taxon>
        <taxon>Burkholderiales</taxon>
        <taxon>Comamonadaceae</taxon>
        <taxon>Rhodoferax</taxon>
    </lineage>
</organism>
<evidence type="ECO:0000313" key="4">
    <source>
        <dbReference type="Proteomes" id="UP001180487"/>
    </source>
</evidence>
<feature type="domain" description="S-Me-THD-like C-terminal" evidence="2">
    <location>
        <begin position="179"/>
        <end position="332"/>
    </location>
</feature>